<evidence type="ECO:0000256" key="2">
    <source>
        <dbReference type="ARBA" id="ARBA00023163"/>
    </source>
</evidence>
<evidence type="ECO:0000313" key="5">
    <source>
        <dbReference type="Proteomes" id="UP001205566"/>
    </source>
</evidence>
<dbReference type="Pfam" id="PF09339">
    <property type="entry name" value="HTH_IclR"/>
    <property type="match status" value="1"/>
</dbReference>
<dbReference type="PANTHER" id="PTHR30136:SF34">
    <property type="entry name" value="TRANSCRIPTIONAL REGULATOR"/>
    <property type="match status" value="1"/>
</dbReference>
<keyword evidence="5" id="KW-1185">Reference proteome</keyword>
<feature type="domain" description="HTH iclR-type" evidence="3">
    <location>
        <begin position="10"/>
        <end position="71"/>
    </location>
</feature>
<accession>A0ABT1P266</accession>
<sequence>MTAKKGTQANQSIIDGFAVLQALAMSEDPIGSRELARRLGMETTRVNRLLKTLAYMGITQQTPNRKYVPGPGMHVLATQSLYASRLLRSAIAPLEKLAFFGHTVALGVLWQDSVSFLYHRRPGMASAEAIGRIGLRPATTSGIGMALLSCEEETYLDQLFEEREVPGFDDGLPALKQALAEIKESGFARIQVQSDLPEAPDKPTHTIAVPVGLDTKAAVAISGWIPESASLDIADALKTTTEEIRGSLQQAKPA</sequence>
<dbReference type="InterPro" id="IPR005471">
    <property type="entry name" value="Tscrpt_reg_IclR_N"/>
</dbReference>
<name>A0ABT1P266_9GAMM</name>
<dbReference type="Proteomes" id="UP001205566">
    <property type="component" value="Unassembled WGS sequence"/>
</dbReference>
<dbReference type="PROSITE" id="PS51077">
    <property type="entry name" value="HTH_ICLR"/>
    <property type="match status" value="1"/>
</dbReference>
<evidence type="ECO:0000256" key="1">
    <source>
        <dbReference type="ARBA" id="ARBA00023015"/>
    </source>
</evidence>
<evidence type="ECO:0000259" key="3">
    <source>
        <dbReference type="PROSITE" id="PS51077"/>
    </source>
</evidence>
<dbReference type="InterPro" id="IPR050707">
    <property type="entry name" value="HTH_MetabolicPath_Reg"/>
</dbReference>
<organism evidence="4 5">
    <name type="scientific">Microbulbifer elongatus</name>
    <dbReference type="NCBI Taxonomy" id="86173"/>
    <lineage>
        <taxon>Bacteria</taxon>
        <taxon>Pseudomonadati</taxon>
        <taxon>Pseudomonadota</taxon>
        <taxon>Gammaproteobacteria</taxon>
        <taxon>Cellvibrionales</taxon>
        <taxon>Microbulbiferaceae</taxon>
        <taxon>Microbulbifer</taxon>
    </lineage>
</organism>
<dbReference type="SUPFAM" id="SSF46785">
    <property type="entry name" value="Winged helix' DNA-binding domain"/>
    <property type="match status" value="1"/>
</dbReference>
<dbReference type="EMBL" id="JACASI010000032">
    <property type="protein sequence ID" value="MCQ3830199.1"/>
    <property type="molecule type" value="Genomic_DNA"/>
</dbReference>
<keyword evidence="2" id="KW-0804">Transcription</keyword>
<dbReference type="RefSeq" id="WP_255875171.1">
    <property type="nucleotide sequence ID" value="NZ_JACASI010000032.1"/>
</dbReference>
<reference evidence="4" key="1">
    <citation type="thesis" date="2020" institute="Technische Universitat Dresden" country="Dresden, Germany">
        <title>The Agarolytic System of Microbulbifer elongatus PORT2, Isolated from Batu Karas, Pangandaran West Java Indonesia.</title>
        <authorList>
            <person name="Anggraeni S.R."/>
        </authorList>
    </citation>
    <scope>NUCLEOTIDE SEQUENCE</scope>
    <source>
        <strain evidence="4">PORT2</strain>
    </source>
</reference>
<keyword evidence="1" id="KW-0805">Transcription regulation</keyword>
<proteinExistence type="predicted"/>
<comment type="caution">
    <text evidence="4">The sequence shown here is derived from an EMBL/GenBank/DDBJ whole genome shotgun (WGS) entry which is preliminary data.</text>
</comment>
<dbReference type="SUPFAM" id="SSF55781">
    <property type="entry name" value="GAF domain-like"/>
    <property type="match status" value="1"/>
</dbReference>
<dbReference type="PANTHER" id="PTHR30136">
    <property type="entry name" value="HELIX-TURN-HELIX TRANSCRIPTIONAL REGULATOR, ICLR FAMILY"/>
    <property type="match status" value="1"/>
</dbReference>
<gene>
    <name evidence="4" type="ORF">HXX02_12155</name>
</gene>
<dbReference type="InterPro" id="IPR029016">
    <property type="entry name" value="GAF-like_dom_sf"/>
</dbReference>
<protein>
    <submittedName>
        <fullName evidence="4">Helix-turn-helix domain-containing protein</fullName>
    </submittedName>
</protein>
<dbReference type="Gene3D" id="1.10.10.10">
    <property type="entry name" value="Winged helix-like DNA-binding domain superfamily/Winged helix DNA-binding domain"/>
    <property type="match status" value="1"/>
</dbReference>
<dbReference type="Gene3D" id="3.30.450.40">
    <property type="match status" value="1"/>
</dbReference>
<evidence type="ECO:0000313" key="4">
    <source>
        <dbReference type="EMBL" id="MCQ3830199.1"/>
    </source>
</evidence>
<dbReference type="InterPro" id="IPR036390">
    <property type="entry name" value="WH_DNA-bd_sf"/>
</dbReference>
<dbReference type="InterPro" id="IPR036388">
    <property type="entry name" value="WH-like_DNA-bd_sf"/>
</dbReference>
<dbReference type="SMART" id="SM00346">
    <property type="entry name" value="HTH_ICLR"/>
    <property type="match status" value="1"/>
</dbReference>